<comment type="subcellular location">
    <subcellularLocation>
        <location evidence="1">Basolateral cell membrane</location>
        <topology evidence="1">Multi-pass membrane protein</topology>
    </subcellularLocation>
</comment>
<evidence type="ECO:0000256" key="12">
    <source>
        <dbReference type="SAM" id="Phobius"/>
    </source>
</evidence>
<comment type="caution">
    <text evidence="14">The sequence shown here is derived from an EMBL/GenBank/DDBJ whole genome shotgun (WGS) entry which is preliminary data.</text>
</comment>
<dbReference type="Gene3D" id="1.20.1250.20">
    <property type="entry name" value="MFS general substrate transporter like domains"/>
    <property type="match status" value="1"/>
</dbReference>
<evidence type="ECO:0000256" key="10">
    <source>
        <dbReference type="ARBA" id="ARBA00034218"/>
    </source>
</evidence>
<evidence type="ECO:0000256" key="9">
    <source>
        <dbReference type="ARBA" id="ARBA00034216"/>
    </source>
</evidence>
<comment type="catalytic activity">
    <reaction evidence="10">
        <text>3-methyl-2-oxobutanoate(out) + H(+)(out) = 3-methyl-2-oxobutanoate(in) + H(+)(in)</text>
        <dbReference type="Rhea" id="RHEA:71783"/>
        <dbReference type="ChEBI" id="CHEBI:11851"/>
        <dbReference type="ChEBI" id="CHEBI:15378"/>
    </reaction>
</comment>
<dbReference type="FunFam" id="1.20.1250.20:FF:000030">
    <property type="entry name" value="monocarboxylate transporter 1 isoform X1"/>
    <property type="match status" value="1"/>
</dbReference>
<dbReference type="AlphaFoldDB" id="A0A5C6N3G0"/>
<feature type="transmembrane region" description="Helical" evidence="12">
    <location>
        <begin position="292"/>
        <end position="311"/>
    </location>
</feature>
<keyword evidence="15" id="KW-1185">Reference proteome</keyword>
<feature type="transmembrane region" description="Helical" evidence="12">
    <location>
        <begin position="259"/>
        <end position="280"/>
    </location>
</feature>
<reference evidence="14 15" key="1">
    <citation type="submission" date="2019-04" db="EMBL/GenBank/DDBJ databases">
        <title>Chromosome genome assembly for Takifugu flavidus.</title>
        <authorList>
            <person name="Xiao S."/>
        </authorList>
    </citation>
    <scope>NUCLEOTIDE SEQUENCE [LARGE SCALE GENOMIC DNA]</scope>
    <source>
        <strain evidence="14">HTHZ2018</strain>
        <tissue evidence="14">Muscle</tissue>
    </source>
</reference>
<keyword evidence="6" id="KW-0769">Symport</keyword>
<evidence type="ECO:0000256" key="4">
    <source>
        <dbReference type="ARBA" id="ARBA00022475"/>
    </source>
</evidence>
<feature type="transmembrane region" description="Helical" evidence="12">
    <location>
        <begin position="58"/>
        <end position="80"/>
    </location>
</feature>
<feature type="region of interest" description="Disordered" evidence="11">
    <location>
        <begin position="454"/>
        <end position="489"/>
    </location>
</feature>
<feature type="compositionally biased region" description="Basic and acidic residues" evidence="11">
    <location>
        <begin position="454"/>
        <end position="471"/>
    </location>
</feature>
<evidence type="ECO:0000259" key="13">
    <source>
        <dbReference type="PROSITE" id="PS50850"/>
    </source>
</evidence>
<name>A0A5C6N3G0_9TELE</name>
<evidence type="ECO:0000256" key="5">
    <source>
        <dbReference type="ARBA" id="ARBA00022692"/>
    </source>
</evidence>
<feature type="transmembrane region" description="Helical" evidence="12">
    <location>
        <begin position="195"/>
        <end position="214"/>
    </location>
</feature>
<feature type="transmembrane region" description="Helical" evidence="12">
    <location>
        <begin position="164"/>
        <end position="183"/>
    </location>
</feature>
<keyword evidence="3" id="KW-0813">Transport</keyword>
<dbReference type="GO" id="GO:0015293">
    <property type="term" value="F:symporter activity"/>
    <property type="evidence" value="ECO:0007669"/>
    <property type="project" value="UniProtKB-KW"/>
</dbReference>
<organism evidence="14 15">
    <name type="scientific">Takifugu flavidus</name>
    <name type="common">sansaifugu</name>
    <dbReference type="NCBI Taxonomy" id="433684"/>
    <lineage>
        <taxon>Eukaryota</taxon>
        <taxon>Metazoa</taxon>
        <taxon>Chordata</taxon>
        <taxon>Craniata</taxon>
        <taxon>Vertebrata</taxon>
        <taxon>Euteleostomi</taxon>
        <taxon>Actinopterygii</taxon>
        <taxon>Neopterygii</taxon>
        <taxon>Teleostei</taxon>
        <taxon>Neoteleostei</taxon>
        <taxon>Acanthomorphata</taxon>
        <taxon>Eupercaria</taxon>
        <taxon>Tetraodontiformes</taxon>
        <taxon>Tetradontoidea</taxon>
        <taxon>Tetraodontidae</taxon>
        <taxon>Takifugu</taxon>
    </lineage>
</organism>
<dbReference type="GO" id="GO:0016323">
    <property type="term" value="C:basolateral plasma membrane"/>
    <property type="evidence" value="ECO:0007669"/>
    <property type="project" value="UniProtKB-SubCell"/>
</dbReference>
<dbReference type="GO" id="GO:0008028">
    <property type="term" value="F:monocarboxylic acid transmembrane transporter activity"/>
    <property type="evidence" value="ECO:0007669"/>
    <property type="project" value="TreeGrafter"/>
</dbReference>
<evidence type="ECO:0000256" key="3">
    <source>
        <dbReference type="ARBA" id="ARBA00022448"/>
    </source>
</evidence>
<dbReference type="PANTHER" id="PTHR11360">
    <property type="entry name" value="MONOCARBOXYLATE TRANSPORTER"/>
    <property type="match status" value="1"/>
</dbReference>
<dbReference type="Pfam" id="PF07690">
    <property type="entry name" value="MFS_1"/>
    <property type="match status" value="1"/>
</dbReference>
<comment type="catalytic activity">
    <reaction evidence="9">
        <text>4-methyl-2-oxopentanoate(out) + H(+)(out) = 4-methyl-2-oxopentanoate(in) + H(+)(in)</text>
        <dbReference type="Rhea" id="RHEA:71779"/>
        <dbReference type="ChEBI" id="CHEBI:15378"/>
        <dbReference type="ChEBI" id="CHEBI:17865"/>
    </reaction>
</comment>
<feature type="transmembrane region" description="Helical" evidence="12">
    <location>
        <begin position="417"/>
        <end position="439"/>
    </location>
</feature>
<evidence type="ECO:0000256" key="11">
    <source>
        <dbReference type="SAM" id="MobiDB-lite"/>
    </source>
</evidence>
<accession>A0A5C6N3G0</accession>
<keyword evidence="7 12" id="KW-1133">Transmembrane helix</keyword>
<keyword evidence="4" id="KW-1003">Cell membrane</keyword>
<feature type="transmembrane region" description="Helical" evidence="12">
    <location>
        <begin position="17"/>
        <end position="37"/>
    </location>
</feature>
<dbReference type="InterPro" id="IPR020846">
    <property type="entry name" value="MFS_dom"/>
</dbReference>
<evidence type="ECO:0000256" key="6">
    <source>
        <dbReference type="ARBA" id="ARBA00022847"/>
    </source>
</evidence>
<comment type="similarity">
    <text evidence="2">Belongs to the major facilitator superfamily. Monocarboxylate porter (TC 2.A.1.13) family.</text>
</comment>
<sequence length="489" mass="52928">MASAPEDPVAFKPIDGGWGWVVVFGAHISIGFAYSLPKALSIFFKEIQDDLGTSFSEIALISSVMLAAVYGGGPVSSLLVNRYGCRTVVMVGGLMSGLSVAAASLATSISFLYLFVGIIGGRRASAPTPEVLLEGQNLGGCGLAFNLNASVTIISKYFLVRRPLANGLAMAGSPVFLCGLAPLNQYLLNMFGWRGSLLIIGGLMLNSCVAGALMRPAGSPPVRSLAGEQKEMEKKTGFRSCVKNVQTFMDLSIFKDRGFVIYIIGNVMFFFGAYAPFLFLAEYAITQGVDDYSAAFLLSIVGFVDIFTRPATGLLASCKWIRLRIQYLFSFAVILNGLSHLLCPLLKGYFYLVVYAILFGWSFGMVFALIFECLLDLIGIQRFPSAVGLVTIIECFPVLVGPPAAGFLVDVLQDYKYLFFMCGTVILTGGIFLLVMNIYNYHQVCPEEATIDLEQNRKNSENPDQVTKQDSENVTEPAEPNAETATGDQ</sequence>
<feature type="transmembrane region" description="Helical" evidence="12">
    <location>
        <begin position="323"/>
        <end position="342"/>
    </location>
</feature>
<feature type="domain" description="Major facilitator superfamily (MFS) profile" evidence="13">
    <location>
        <begin position="19"/>
        <end position="441"/>
    </location>
</feature>
<evidence type="ECO:0000313" key="15">
    <source>
        <dbReference type="Proteomes" id="UP000324091"/>
    </source>
</evidence>
<dbReference type="Proteomes" id="UP000324091">
    <property type="component" value="Chromosome 4"/>
</dbReference>
<keyword evidence="8 12" id="KW-0472">Membrane</keyword>
<proteinExistence type="inferred from homology"/>
<dbReference type="PROSITE" id="PS50850">
    <property type="entry name" value="MFS"/>
    <property type="match status" value="1"/>
</dbReference>
<evidence type="ECO:0000256" key="7">
    <source>
        <dbReference type="ARBA" id="ARBA00022989"/>
    </source>
</evidence>
<evidence type="ECO:0000313" key="14">
    <source>
        <dbReference type="EMBL" id="TWW61776.1"/>
    </source>
</evidence>
<protein>
    <submittedName>
        <fullName evidence="14">Monocarboxylate transporter 2</fullName>
    </submittedName>
</protein>
<evidence type="ECO:0000256" key="2">
    <source>
        <dbReference type="ARBA" id="ARBA00006727"/>
    </source>
</evidence>
<dbReference type="PANTHER" id="PTHR11360:SF92">
    <property type="entry name" value="MAJOR FACILITATOR SUPERFAMILY (MFS) PROFILE DOMAIN-CONTAINING PROTEIN"/>
    <property type="match status" value="1"/>
</dbReference>
<feature type="transmembrane region" description="Helical" evidence="12">
    <location>
        <begin position="348"/>
        <end position="371"/>
    </location>
</feature>
<dbReference type="InterPro" id="IPR036259">
    <property type="entry name" value="MFS_trans_sf"/>
</dbReference>
<dbReference type="InterPro" id="IPR050327">
    <property type="entry name" value="Proton-linked_MCT"/>
</dbReference>
<evidence type="ECO:0000256" key="1">
    <source>
        <dbReference type="ARBA" id="ARBA00004554"/>
    </source>
</evidence>
<dbReference type="SUPFAM" id="SSF103473">
    <property type="entry name" value="MFS general substrate transporter"/>
    <property type="match status" value="1"/>
</dbReference>
<feature type="transmembrane region" description="Helical" evidence="12">
    <location>
        <begin position="383"/>
        <end position="405"/>
    </location>
</feature>
<keyword evidence="5 12" id="KW-0812">Transmembrane</keyword>
<dbReference type="EMBL" id="RHFK02000017">
    <property type="protein sequence ID" value="TWW61776.1"/>
    <property type="molecule type" value="Genomic_DNA"/>
</dbReference>
<evidence type="ECO:0000256" key="8">
    <source>
        <dbReference type="ARBA" id="ARBA00023136"/>
    </source>
</evidence>
<dbReference type="InterPro" id="IPR011701">
    <property type="entry name" value="MFS"/>
</dbReference>
<feature type="transmembrane region" description="Helical" evidence="12">
    <location>
        <begin position="92"/>
        <end position="116"/>
    </location>
</feature>
<gene>
    <name evidence="14" type="ORF">D4764_04G0004230</name>
</gene>